<accession>A0A446BFS9</accession>
<dbReference type="Proteomes" id="UP000289323">
    <property type="component" value="Unassembled WGS sequence"/>
</dbReference>
<evidence type="ECO:0000256" key="2">
    <source>
        <dbReference type="SAM" id="MobiDB-lite"/>
    </source>
</evidence>
<feature type="region of interest" description="Disordered" evidence="2">
    <location>
        <begin position="18"/>
        <end position="187"/>
    </location>
</feature>
<evidence type="ECO:0000313" key="5">
    <source>
        <dbReference type="Proteomes" id="UP000289323"/>
    </source>
</evidence>
<dbReference type="PANTHER" id="PTHR43591:SF50">
    <property type="entry name" value="METHYLTRANSFERASE DOMAIN-CONTAINING PROTEIN-RELATED"/>
    <property type="match status" value="1"/>
</dbReference>
<feature type="region of interest" description="Disordered" evidence="2">
    <location>
        <begin position="456"/>
        <end position="524"/>
    </location>
</feature>
<feature type="compositionally biased region" description="Basic and acidic residues" evidence="2">
    <location>
        <begin position="104"/>
        <end position="120"/>
    </location>
</feature>
<reference evidence="4 5" key="1">
    <citation type="submission" date="2018-04" db="EMBL/GenBank/DDBJ databases">
        <authorList>
            <person name="Huttner S."/>
            <person name="Dainat J."/>
        </authorList>
    </citation>
    <scope>NUCLEOTIDE SEQUENCE [LARGE SCALE GENOMIC DNA]</scope>
</reference>
<feature type="compositionally biased region" description="Low complexity" evidence="2">
    <location>
        <begin position="234"/>
        <end position="245"/>
    </location>
</feature>
<feature type="region of interest" description="Disordered" evidence="2">
    <location>
        <begin position="232"/>
        <end position="262"/>
    </location>
</feature>
<evidence type="ECO:0000259" key="3">
    <source>
        <dbReference type="Pfam" id="PF08241"/>
    </source>
</evidence>
<feature type="compositionally biased region" description="Low complexity" evidence="2">
    <location>
        <begin position="468"/>
        <end position="478"/>
    </location>
</feature>
<name>A0A446BFS9_9PEZI</name>
<dbReference type="CDD" id="cd02440">
    <property type="entry name" value="AdoMet_MTases"/>
    <property type="match status" value="1"/>
</dbReference>
<dbReference type="InterPro" id="IPR029063">
    <property type="entry name" value="SAM-dependent_MTases_sf"/>
</dbReference>
<gene>
    <name evidence="4" type="ORF">TT172_LOCUS3744</name>
</gene>
<dbReference type="AlphaFoldDB" id="A0A446BFS9"/>
<feature type="compositionally biased region" description="Basic and acidic residues" evidence="2">
    <location>
        <begin position="127"/>
        <end position="143"/>
    </location>
</feature>
<feature type="region of interest" description="Disordered" evidence="2">
    <location>
        <begin position="357"/>
        <end position="386"/>
    </location>
</feature>
<proteinExistence type="inferred from homology"/>
<evidence type="ECO:0000256" key="1">
    <source>
        <dbReference type="ARBA" id="ARBA00038158"/>
    </source>
</evidence>
<dbReference type="SUPFAM" id="SSF53335">
    <property type="entry name" value="S-adenosyl-L-methionine-dependent methyltransferases"/>
    <property type="match status" value="1"/>
</dbReference>
<feature type="compositionally biased region" description="Low complexity" evidence="2">
    <location>
        <begin position="75"/>
        <end position="88"/>
    </location>
</feature>
<feature type="compositionally biased region" description="Low complexity" evidence="2">
    <location>
        <begin position="51"/>
        <end position="63"/>
    </location>
</feature>
<dbReference type="Gene3D" id="3.40.50.150">
    <property type="entry name" value="Vaccinia Virus protein VP39"/>
    <property type="match status" value="1"/>
</dbReference>
<dbReference type="EMBL" id="OUUZ01000008">
    <property type="protein sequence ID" value="SPQ21325.1"/>
    <property type="molecule type" value="Genomic_DNA"/>
</dbReference>
<protein>
    <submittedName>
        <fullName evidence="4">317aebd8-0387-44be-adb6-a3af4bfbc2f8</fullName>
    </submittedName>
</protein>
<feature type="compositionally biased region" description="Polar residues" evidence="2">
    <location>
        <begin position="246"/>
        <end position="258"/>
    </location>
</feature>
<feature type="domain" description="Methyltransferase type 11" evidence="3">
    <location>
        <begin position="322"/>
        <end position="441"/>
    </location>
</feature>
<feature type="compositionally biased region" description="Basic residues" evidence="2">
    <location>
        <begin position="40"/>
        <end position="49"/>
    </location>
</feature>
<dbReference type="InterPro" id="IPR013216">
    <property type="entry name" value="Methyltransf_11"/>
</dbReference>
<evidence type="ECO:0000313" key="4">
    <source>
        <dbReference type="EMBL" id="SPQ21325.1"/>
    </source>
</evidence>
<feature type="compositionally biased region" description="Low complexity" evidence="2">
    <location>
        <begin position="501"/>
        <end position="511"/>
    </location>
</feature>
<comment type="similarity">
    <text evidence="1">Belongs to the methyltransferase superfamily. LaeA methyltransferase family.</text>
</comment>
<dbReference type="PANTHER" id="PTHR43591">
    <property type="entry name" value="METHYLTRANSFERASE"/>
    <property type="match status" value="1"/>
</dbReference>
<dbReference type="Pfam" id="PF08241">
    <property type="entry name" value="Methyltransf_11"/>
    <property type="match status" value="1"/>
</dbReference>
<dbReference type="GO" id="GO:0008757">
    <property type="term" value="F:S-adenosylmethionine-dependent methyltransferase activity"/>
    <property type="evidence" value="ECO:0007669"/>
    <property type="project" value="InterPro"/>
</dbReference>
<feature type="compositionally biased region" description="Low complexity" evidence="2">
    <location>
        <begin position="357"/>
        <end position="378"/>
    </location>
</feature>
<organism evidence="4 5">
    <name type="scientific">Thermothielavioides terrestris</name>
    <dbReference type="NCBI Taxonomy" id="2587410"/>
    <lineage>
        <taxon>Eukaryota</taxon>
        <taxon>Fungi</taxon>
        <taxon>Dikarya</taxon>
        <taxon>Ascomycota</taxon>
        <taxon>Pezizomycotina</taxon>
        <taxon>Sordariomycetes</taxon>
        <taxon>Sordariomycetidae</taxon>
        <taxon>Sordariales</taxon>
        <taxon>Chaetomiaceae</taxon>
        <taxon>Thermothielavioides</taxon>
    </lineage>
</organism>
<sequence>MEFLSGYAAAKAPYLTYEVERSHHSRHSKPGRSNSTSGTAKKKRSRIPGHTRTSSASTSSSGGRTEHQVPLAHSSAAGLQQFQSASGAGADGDGTDPAVAAEPTAEHPHHHEHRHHEQPLQHRGHASRRDSTRERERDREGERMTASLKYYQDKQLPATPRLNTHDASSKHAGAAHSPETASARTPASAGAFASASLGNSGTAVAAASLTDRRMLQQSAMFAYSDGAKLPRAESVSSVSGATTTSNRTVHSNEPTSDSAHQHRQFVVRNGRTYLADPTLPYPLPVDLEEIHRQSLKTMLLMQLFGRPICSPAFANKPPPRILEVGCGTGFWSMMCYRYYEARGQHADMAFTGIDIASLPPNSGPSSSGTSSSSAAQGPDPRPDKDMNWRFVQHDLRKLPLPFPDESFDFIMVKDMALAITIPMQQGLIEEYIRVLRPGGTLEIWETDHMLRMLRPHVPDSATTSGPADESTTTTTTNTSEDDADATNPEASDDPDHHHHQQQSQSQSQPQQKDQRGGAYVMTGNTPLSTPLNNFLVEYNGWAARALEARALCAMPCTVIGPLLVQEAEVLTGVGSRRLAVPLSEIRWEREGVGGVVTKDGKSYVETARTATARRAAAGGGGGGGGGAGVADAGTGTGTGAGTGPGAAKGLEPAAAALRRTALLTVVQQIQSLEPVLREVSGKSQDEWDTWLGKMMNDLVKENGTSWGECLEVGAWWARKR</sequence>